<dbReference type="PROSITE" id="PS50823">
    <property type="entry name" value="KH_TYPE_2"/>
    <property type="match status" value="1"/>
</dbReference>
<evidence type="ECO:0000256" key="4">
    <source>
        <dbReference type="ARBA" id="ARBA00022980"/>
    </source>
</evidence>
<dbReference type="SUPFAM" id="SSF54814">
    <property type="entry name" value="Prokaryotic type KH domain (KH-domain type II)"/>
    <property type="match status" value="1"/>
</dbReference>
<feature type="compositionally biased region" description="Polar residues" evidence="10">
    <location>
        <begin position="245"/>
        <end position="256"/>
    </location>
</feature>
<dbReference type="InterPro" id="IPR015946">
    <property type="entry name" value="KH_dom-like_a/b"/>
</dbReference>
<dbReference type="EMBL" id="KT007039">
    <property type="protein sequence ID" value="AKQ04458.1"/>
    <property type="molecule type" value="Genomic_DNA"/>
</dbReference>
<dbReference type="SUPFAM" id="SSF54821">
    <property type="entry name" value="Ribosomal protein S3 C-terminal domain"/>
    <property type="match status" value="1"/>
</dbReference>
<dbReference type="InterPro" id="IPR036419">
    <property type="entry name" value="Ribosomal_S3_C_sf"/>
</dbReference>
<dbReference type="Gene3D" id="3.30.1140.32">
    <property type="entry name" value="Ribosomal protein S3, C-terminal domain"/>
    <property type="match status" value="1"/>
</dbReference>
<evidence type="ECO:0000256" key="5">
    <source>
        <dbReference type="ARBA" id="ARBA00023274"/>
    </source>
</evidence>
<protein>
    <recommendedName>
        <fullName evidence="7 8">Small ribosomal subunit protein uS3</fullName>
    </recommendedName>
</protein>
<dbReference type="Pfam" id="PF07650">
    <property type="entry name" value="KH_2"/>
    <property type="match status" value="1"/>
</dbReference>
<evidence type="ECO:0000256" key="10">
    <source>
        <dbReference type="SAM" id="MobiDB-lite"/>
    </source>
</evidence>
<dbReference type="SMART" id="SM00322">
    <property type="entry name" value="KH"/>
    <property type="match status" value="1"/>
</dbReference>
<feature type="compositionally biased region" description="Basic residues" evidence="10">
    <location>
        <begin position="224"/>
        <end position="234"/>
    </location>
</feature>
<dbReference type="InterPro" id="IPR018280">
    <property type="entry name" value="Ribosomal_uS3_CS"/>
</dbReference>
<dbReference type="FunFam" id="3.30.1140.32:FF:000002">
    <property type="entry name" value="30S ribosomal protein S3"/>
    <property type="match status" value="1"/>
</dbReference>
<feature type="domain" description="KH type-2" evidence="11">
    <location>
        <begin position="38"/>
        <end position="106"/>
    </location>
</feature>
<sequence>MGQKVNPVGLRLALNQNWQSRWFSGKDYPKFLAEDISIREHIRKKLVKAGISKVEIERTGDNIQINIFTARPGVVIGRKGQEVENLRSEIEKLTGKQVQIDIKEVKTPEIEALLVAQSVAEQLEARVSFRRAMKKAVSSALRNGALGVKVSCAGRLGGAEMARTEWYRQGRVPLQTLRADIDYGFSLARTKFGAIGVKVWVYKGDVLSSRVKEASSRPTTPRPTRPRPTNKKERKNAAPAKSETPKSPTGQNEGKS</sequence>
<dbReference type="FunFam" id="3.30.300.20:FF:000001">
    <property type="entry name" value="30S ribosomal protein S3"/>
    <property type="match status" value="1"/>
</dbReference>
<reference evidence="12" key="1">
    <citation type="journal article" date="2015" name="ISME J.">
        <title>Aquifer environment selects for microbial species cohorts in sediment and groundwater.</title>
        <authorList>
            <person name="Hug L.A."/>
            <person name="Thomas B.C."/>
            <person name="Brown C.T."/>
            <person name="Frischkorn K.R."/>
            <person name="Williams K.H."/>
            <person name="Tringe S.G."/>
            <person name="Banfield J.F."/>
        </authorList>
    </citation>
    <scope>NUCLEOTIDE SEQUENCE</scope>
</reference>
<organism evidence="12">
    <name type="scientific">uncultured actinobacterium Rifle_16ft_4_minimus_550</name>
    <dbReference type="NCBI Taxonomy" id="1665149"/>
    <lineage>
        <taxon>Bacteria</taxon>
        <taxon>Bacillati</taxon>
        <taxon>Actinomycetota</taxon>
        <taxon>Actinomycetes</taxon>
        <taxon>marine Actinobacteria clade</taxon>
        <taxon>environmental samples</taxon>
    </lineage>
</organism>
<dbReference type="InterPro" id="IPR004087">
    <property type="entry name" value="KH_dom"/>
</dbReference>
<keyword evidence="2 8" id="KW-0699">rRNA-binding</keyword>
<evidence type="ECO:0000256" key="6">
    <source>
        <dbReference type="ARBA" id="ARBA00024998"/>
    </source>
</evidence>
<evidence type="ECO:0000256" key="9">
    <source>
        <dbReference type="RuleBase" id="RU003624"/>
    </source>
</evidence>
<keyword evidence="4 8" id="KW-0689">Ribosomal protein</keyword>
<feature type="region of interest" description="Disordered" evidence="10">
    <location>
        <begin position="211"/>
        <end position="256"/>
    </location>
</feature>
<dbReference type="InterPro" id="IPR005704">
    <property type="entry name" value="Ribosomal_uS3_bac-typ"/>
</dbReference>
<dbReference type="PANTHER" id="PTHR11760">
    <property type="entry name" value="30S/40S RIBOSOMAL PROTEIN S3"/>
    <property type="match status" value="1"/>
</dbReference>
<dbReference type="GO" id="GO:0019843">
    <property type="term" value="F:rRNA binding"/>
    <property type="evidence" value="ECO:0007669"/>
    <property type="project" value="UniProtKB-UniRule"/>
</dbReference>
<dbReference type="InterPro" id="IPR057258">
    <property type="entry name" value="Ribosomal_uS3"/>
</dbReference>
<keyword evidence="5 8" id="KW-0687">Ribonucleoprotein</keyword>
<accession>A0A0H4T989</accession>
<evidence type="ECO:0000259" key="11">
    <source>
        <dbReference type="PROSITE" id="PS50823"/>
    </source>
</evidence>
<dbReference type="InterPro" id="IPR001351">
    <property type="entry name" value="Ribosomal_uS3_C"/>
</dbReference>
<dbReference type="PROSITE" id="PS00548">
    <property type="entry name" value="RIBOSOMAL_S3"/>
    <property type="match status" value="1"/>
</dbReference>
<gene>
    <name evidence="8 12" type="primary">rpsC</name>
</gene>
<evidence type="ECO:0000256" key="8">
    <source>
        <dbReference type="HAMAP-Rule" id="MF_01309"/>
    </source>
</evidence>
<dbReference type="PANTHER" id="PTHR11760:SF19">
    <property type="entry name" value="SMALL RIBOSOMAL SUBUNIT PROTEIN US3C"/>
    <property type="match status" value="1"/>
</dbReference>
<keyword evidence="3 8" id="KW-0694">RNA-binding</keyword>
<comment type="function">
    <text evidence="6 8">Binds the lower part of the 30S subunit head. Binds mRNA in the 70S ribosome, positioning it for translation.</text>
</comment>
<dbReference type="GO" id="GO:0006412">
    <property type="term" value="P:translation"/>
    <property type="evidence" value="ECO:0007669"/>
    <property type="project" value="UniProtKB-UniRule"/>
</dbReference>
<dbReference type="Gene3D" id="3.30.300.20">
    <property type="match status" value="1"/>
</dbReference>
<evidence type="ECO:0000256" key="2">
    <source>
        <dbReference type="ARBA" id="ARBA00022730"/>
    </source>
</evidence>
<proteinExistence type="inferred from homology"/>
<dbReference type="Pfam" id="PF00189">
    <property type="entry name" value="Ribosomal_S3_C"/>
    <property type="match status" value="1"/>
</dbReference>
<dbReference type="GO" id="GO:0003735">
    <property type="term" value="F:structural constituent of ribosome"/>
    <property type="evidence" value="ECO:0007669"/>
    <property type="project" value="InterPro"/>
</dbReference>
<dbReference type="NCBIfam" id="TIGR01009">
    <property type="entry name" value="rpsC_bact"/>
    <property type="match status" value="1"/>
</dbReference>
<evidence type="ECO:0000256" key="7">
    <source>
        <dbReference type="ARBA" id="ARBA00035257"/>
    </source>
</evidence>
<evidence type="ECO:0000256" key="1">
    <source>
        <dbReference type="ARBA" id="ARBA00010761"/>
    </source>
</evidence>
<dbReference type="GO" id="GO:0022627">
    <property type="term" value="C:cytosolic small ribosomal subunit"/>
    <property type="evidence" value="ECO:0007669"/>
    <property type="project" value="TreeGrafter"/>
</dbReference>
<comment type="similarity">
    <text evidence="1 8 9">Belongs to the universal ribosomal protein uS3 family.</text>
</comment>
<name>A0A0H4T989_9ACTN</name>
<dbReference type="InterPro" id="IPR009019">
    <property type="entry name" value="KH_sf_prok-type"/>
</dbReference>
<dbReference type="AlphaFoldDB" id="A0A0H4T989"/>
<dbReference type="HAMAP" id="MF_01309_B">
    <property type="entry name" value="Ribosomal_uS3_B"/>
    <property type="match status" value="1"/>
</dbReference>
<evidence type="ECO:0000313" key="12">
    <source>
        <dbReference type="EMBL" id="AKQ04458.1"/>
    </source>
</evidence>
<evidence type="ECO:0000256" key="3">
    <source>
        <dbReference type="ARBA" id="ARBA00022884"/>
    </source>
</evidence>
<comment type="subunit">
    <text evidence="8">Part of the 30S ribosomal subunit. Forms a tight complex with proteins S10 and S14.</text>
</comment>
<dbReference type="GO" id="GO:0003729">
    <property type="term" value="F:mRNA binding"/>
    <property type="evidence" value="ECO:0007669"/>
    <property type="project" value="UniProtKB-UniRule"/>
</dbReference>
<dbReference type="InterPro" id="IPR004044">
    <property type="entry name" value="KH_dom_type_2"/>
</dbReference>
<dbReference type="CDD" id="cd02412">
    <property type="entry name" value="KH-II_30S_S3"/>
    <property type="match status" value="1"/>
</dbReference>